<dbReference type="InterPro" id="IPR003715">
    <property type="entry name" value="Poly_export_N"/>
</dbReference>
<keyword evidence="5" id="KW-1185">Reference proteome</keyword>
<reference evidence="4 5" key="1">
    <citation type="journal article" date="2021" name="Int. J. Syst. Evol. Microbiol.">
        <title>Novosphingobium decolorationis sp. nov., an aniline blue-decolourizing bacterium isolated from East Pacific sediment.</title>
        <authorList>
            <person name="Chen X."/>
            <person name="Dong B."/>
            <person name="Chen T."/>
            <person name="Ren N."/>
            <person name="Wang J."/>
            <person name="Xu Y."/>
            <person name="Yang J."/>
            <person name="Zhu S."/>
            <person name="Chen J."/>
        </authorList>
    </citation>
    <scope>NUCLEOTIDE SEQUENCE [LARGE SCALE GENOMIC DNA]</scope>
    <source>
        <strain evidence="4 5">502str22</strain>
    </source>
</reference>
<evidence type="ECO:0000313" key="4">
    <source>
        <dbReference type="EMBL" id="QVM83719.1"/>
    </source>
</evidence>
<protein>
    <submittedName>
        <fullName evidence="4">Polysaccharide export protein</fullName>
    </submittedName>
</protein>
<accession>A0ABX8E547</accession>
<name>A0ABX8E547_9SPHN</name>
<evidence type="ECO:0000313" key="5">
    <source>
        <dbReference type="Proteomes" id="UP000677126"/>
    </source>
</evidence>
<dbReference type="EMBL" id="CP054856">
    <property type="protein sequence ID" value="QVM83719.1"/>
    <property type="molecule type" value="Genomic_DNA"/>
</dbReference>
<evidence type="ECO:0000256" key="1">
    <source>
        <dbReference type="ARBA" id="ARBA00022729"/>
    </source>
</evidence>
<gene>
    <name evidence="4" type="ORF">HT578_08415</name>
</gene>
<sequence length="211" mass="22556">MNSEGLASGPAAYELIPAAGVPAPTQYLIQPEDVLDLRVFGEEEISNPKLRVDTAGAIQVPFAGQIQAAGRDAVEVGSEIAHKLSQRYLVNPQVTLAIAEAAPRYVSVEGEVKDPGVYEMSNNFTLLSAIARAGSTSTIAKLEEVVVLRDLNGQKMAARFDLRDIRGGAAPDPIIMNNDIVVVGRSGKREALENVLKAAPAFNGLFYLLKR</sequence>
<feature type="domain" description="Polysaccharide export protein N-terminal" evidence="2">
    <location>
        <begin position="22"/>
        <end position="98"/>
    </location>
</feature>
<dbReference type="RefSeq" id="WP_213503650.1">
    <property type="nucleotide sequence ID" value="NZ_CP054856.1"/>
</dbReference>
<evidence type="ECO:0000259" key="3">
    <source>
        <dbReference type="Pfam" id="PF10531"/>
    </source>
</evidence>
<proteinExistence type="predicted"/>
<dbReference type="Pfam" id="PF10531">
    <property type="entry name" value="SLBB"/>
    <property type="match status" value="1"/>
</dbReference>
<dbReference type="PANTHER" id="PTHR33619">
    <property type="entry name" value="POLYSACCHARIDE EXPORT PROTEIN GFCE-RELATED"/>
    <property type="match status" value="1"/>
</dbReference>
<organism evidence="4 5">
    <name type="scientific">Novosphingobium decolorationis</name>
    <dbReference type="NCBI Taxonomy" id="2698673"/>
    <lineage>
        <taxon>Bacteria</taxon>
        <taxon>Pseudomonadati</taxon>
        <taxon>Pseudomonadota</taxon>
        <taxon>Alphaproteobacteria</taxon>
        <taxon>Sphingomonadales</taxon>
        <taxon>Sphingomonadaceae</taxon>
        <taxon>Novosphingobium</taxon>
    </lineage>
</organism>
<dbReference type="PANTHER" id="PTHR33619:SF3">
    <property type="entry name" value="POLYSACCHARIDE EXPORT PROTEIN GFCE-RELATED"/>
    <property type="match status" value="1"/>
</dbReference>
<dbReference type="Gene3D" id="3.10.560.10">
    <property type="entry name" value="Outer membrane lipoprotein wza domain like"/>
    <property type="match status" value="1"/>
</dbReference>
<keyword evidence="1" id="KW-0732">Signal</keyword>
<dbReference type="InterPro" id="IPR019554">
    <property type="entry name" value="Soluble_ligand-bd"/>
</dbReference>
<dbReference type="InterPro" id="IPR049712">
    <property type="entry name" value="Poly_export"/>
</dbReference>
<dbReference type="Gene3D" id="3.30.1950.10">
    <property type="entry name" value="wza like domain"/>
    <property type="match status" value="1"/>
</dbReference>
<evidence type="ECO:0000259" key="2">
    <source>
        <dbReference type="Pfam" id="PF02563"/>
    </source>
</evidence>
<feature type="domain" description="Soluble ligand binding" evidence="3">
    <location>
        <begin position="105"/>
        <end position="156"/>
    </location>
</feature>
<dbReference type="Proteomes" id="UP000677126">
    <property type="component" value="Chromosome"/>
</dbReference>
<dbReference type="Pfam" id="PF02563">
    <property type="entry name" value="Poly_export"/>
    <property type="match status" value="1"/>
</dbReference>